<comment type="caution">
    <text evidence="3">The sequence shown here is derived from an EMBL/GenBank/DDBJ whole genome shotgun (WGS) entry which is preliminary data.</text>
</comment>
<evidence type="ECO:0000313" key="4">
    <source>
        <dbReference type="Proteomes" id="UP001198182"/>
    </source>
</evidence>
<dbReference type="EMBL" id="JAJEQR010000059">
    <property type="protein sequence ID" value="MCC2232287.1"/>
    <property type="molecule type" value="Genomic_DNA"/>
</dbReference>
<dbReference type="Gene3D" id="3.80.10.10">
    <property type="entry name" value="Ribonuclease Inhibitor"/>
    <property type="match status" value="2"/>
</dbReference>
<dbReference type="InterPro" id="IPR026906">
    <property type="entry name" value="LRR_5"/>
</dbReference>
<feature type="region of interest" description="Disordered" evidence="1">
    <location>
        <begin position="30"/>
        <end position="140"/>
    </location>
</feature>
<dbReference type="SUPFAM" id="SSF52058">
    <property type="entry name" value="L domain-like"/>
    <property type="match status" value="1"/>
</dbReference>
<keyword evidence="4" id="KW-1185">Reference proteome</keyword>
<dbReference type="Proteomes" id="UP001198182">
    <property type="component" value="Unassembled WGS sequence"/>
</dbReference>
<evidence type="ECO:0000313" key="3">
    <source>
        <dbReference type="EMBL" id="MCC2232287.1"/>
    </source>
</evidence>
<reference evidence="3" key="1">
    <citation type="submission" date="2021-10" db="EMBL/GenBank/DDBJ databases">
        <title>Anaerobic single-cell dispensing facilitates the cultivation of human gut bacteria.</title>
        <authorList>
            <person name="Afrizal A."/>
        </authorList>
    </citation>
    <scope>NUCLEOTIDE SEQUENCE</scope>
    <source>
        <strain evidence="3">CLA-AA-H215</strain>
    </source>
</reference>
<name>A0AAE3ECU8_9FIRM</name>
<accession>A0AAE3ECU8</accession>
<proteinExistence type="predicted"/>
<protein>
    <submittedName>
        <fullName evidence="3">Leucine-rich repeat protein</fullName>
    </submittedName>
</protein>
<keyword evidence="2" id="KW-0732">Signal</keyword>
<dbReference type="RefSeq" id="WP_308454696.1">
    <property type="nucleotide sequence ID" value="NZ_JAJEQR010000059.1"/>
</dbReference>
<evidence type="ECO:0000256" key="1">
    <source>
        <dbReference type="SAM" id="MobiDB-lite"/>
    </source>
</evidence>
<dbReference type="InterPro" id="IPR032675">
    <property type="entry name" value="LRR_dom_sf"/>
</dbReference>
<dbReference type="InterPro" id="IPR053139">
    <property type="entry name" value="Surface_bspA-like"/>
</dbReference>
<organism evidence="3 4">
    <name type="scientific">Hominifimenecus microfluidus</name>
    <dbReference type="NCBI Taxonomy" id="2885348"/>
    <lineage>
        <taxon>Bacteria</taxon>
        <taxon>Bacillati</taxon>
        <taxon>Bacillota</taxon>
        <taxon>Clostridia</taxon>
        <taxon>Lachnospirales</taxon>
        <taxon>Lachnospiraceae</taxon>
        <taxon>Hominifimenecus</taxon>
    </lineage>
</organism>
<evidence type="ECO:0000256" key="2">
    <source>
        <dbReference type="SAM" id="SignalP"/>
    </source>
</evidence>
<sequence>MVKKRILSLGIIASMLLGTVTPALANSRLAEPQSYEREADVSAISQSEEAEETTSTYQQEENAEASSVAEDTLETESKEETYENDLSQASSAEEGVKENSPADTTAESSKANEAKQEETIPAQEIMPTEESKASEETIPVSTEIVDESILEARTEMLSAADSETPGKYDSYDQFLAYYYLTYSPLDYYMDTAELPYQTYVKNVDDDFKTKLQAWRLATLDGKSAVEYSTKEVEFYELLIFDILYQDIAEDQILKNAETGVKTLEAAVQKDIAGVVYDWTLETELTADNASEIVDRLVKCGDLEFLGDCVDILKKGVEYTKTVEELIEKLYMLKQLNSCSEEIAAVLKDLYNNSTDKQMKEGCRQVALVATGMMTESEILAVFSGQVVLEEIAKYAVDKVWDGILKSTSLGKMIAIGQATGKLVANVLFSTDEIVENWYSMEQVCKFEEVLKARLKVYQNRFLSNPTCDNAKLFNAAADMYLSTQSVGMEYAKKYVEAVNGSGALGLIYKNFTHKDEYNELIRQLDSIKSSIDQAIEFANNETQNFYQEDMKAMGYLDTPVEKTPCSVTKEDVDKSVANVPDDLLKLTNQYVSEDTSYTEDKETYANYYMDGGTLDLAGRTLTVYGDFYFDGGTINIHGGTLDIRGDLHMSRGRLYLNGGTVSVGGDAYFADINEDGNYRSMYYRDGILEMSNESDRLIIAGSIITFFYGYSGYFKCSAGILEIGGNWTDYTSLGVRGSGSFKTVFTGSQDFAINGLGNSKDTGKLYVPVLEIENASSRKVSVQGTVQAGTVSGGDLAIVAQKTPTIGFEKTTDNIVVDGSVNLTSTKLGKNMTIKGDCDISDVTLNGNTLEISGNLNMSSGKLYLNGGQLIVGQNAYFTDINEDGNYTSMYTSGILQMNNESDQMVVVGDLVTFFYYGSNFKCSAGTLEIGGSWTDYTSLAATGNFKVVFIGSQNFAVKGMGNSQDSGKIYVPILEVQNSSVRTVSMQGRVTAGTLLGEMITITAQKTPIIGFEKTTDNVTINGNIQLISTKLGKNIKVNGDCDISDVTLNGNTLEISGNLNMSSGKLYLNGGKLIVGQNAYFTDINEDGKYTSMYSNGILQMNNESDQMVVAGDLVTFFYSGSNFKCTAGTLEIGGSWTDYGSVGSSGSFKTIFTGTQDFTIKGSIVVPTLEIQNASTRKVSMQGRIEVGTLLGGAVTITAQKTPTLSFGTTTDSIVVNGNVKLGTTKLSEKLVIQGDCLVVGTVTLNENELDITGDLNMVSGMLYLKGGKLKVEKNAYLAGIDEDGNYTSMSGYSSDYGNIKMNEETDRFIVAGDLVTFFYSGCQCSEGTIEIGGNWTDYGGGTWSEGVKVVFTGTQDIAIKRIDRGSYNSYIYVSTLEIQNASSRKVSMQGRIEAKTLSGGDVNIVALDTPDLSFGTTTGKVNISGDVALAIPTKSGGDVSVDGDLYLFSTVRAGAYAVSVSKDFYVNVNNSFILGPSGALNVDGDVWINNGTLSLGGRTYISGDVYQTAGTLSVGSGLVKIAGDYRIQKPDESTGEFLWAISDGQLYMRDDGGRMAVGGDFYMQSRYTPSLYAGVLAIMGDFHQISEFKPTGTHTVILGGAGRQTVEFASSTSRFNILQLTKSRTLYTFNPDSCWVTLEERKTLPDELKFEESPKILASGYCGDNISWTLSVDGIMNFSGKGAMRNYSSATVTSWYEYRDKIVSIILDDGITSIGNFAFAGLPNLVTIDIPEGVALIDGYAFKNSTALRQVTLPSTLKKLGESAFFGCSSLESIAIPEGIYTVWGYTFKNCTSLKTVELPSTLIKLDEAAFYGCENLEEIVIPDNVSIIGAYCFKNCSKLQRITLPANLLQIREASFYGTAVKELVIPDNVSLIGKYAFKNCTKLQSVVMPDALRKIDDSAFYACSKLTELSLPKNLTSICAYAFRKCTGLQSVSFPEGLNLIGESSFYGCTALRELVIPQGVTVIDSYAFKGCENVASVSLPSTLERMGESAFYGCTLLTQITIPESVAEIGDYAFSRCSYLITVVFNGDMPLIGANSFKSVTADCYYLAGNKTWTEEGRTSYGGELTWQAYTGSMESNSEANPEDAAA</sequence>
<feature type="chain" id="PRO_5042044442" evidence="2">
    <location>
        <begin position="26"/>
        <end position="2094"/>
    </location>
</feature>
<dbReference type="PANTHER" id="PTHR45661:SF3">
    <property type="entry name" value="IG-LIKE DOMAIN-CONTAINING PROTEIN"/>
    <property type="match status" value="1"/>
</dbReference>
<gene>
    <name evidence="3" type="ORF">LKD81_15030</name>
</gene>
<dbReference type="PANTHER" id="PTHR45661">
    <property type="entry name" value="SURFACE ANTIGEN"/>
    <property type="match status" value="1"/>
</dbReference>
<feature type="signal peptide" evidence="2">
    <location>
        <begin position="1"/>
        <end position="25"/>
    </location>
</feature>
<dbReference type="Pfam" id="PF13306">
    <property type="entry name" value="LRR_5"/>
    <property type="match status" value="2"/>
</dbReference>